<evidence type="ECO:0000256" key="2">
    <source>
        <dbReference type="SAM" id="SignalP"/>
    </source>
</evidence>
<dbReference type="InterPro" id="IPR029063">
    <property type="entry name" value="SAM-dependent_MTases_sf"/>
</dbReference>
<keyword evidence="1" id="KW-0175">Coiled coil</keyword>
<gene>
    <name evidence="3" type="ORF">C1SCF055_LOCUS33498</name>
</gene>
<proteinExistence type="predicted"/>
<evidence type="ECO:0000313" key="3">
    <source>
        <dbReference type="EMBL" id="CAI4008005.1"/>
    </source>
</evidence>
<reference evidence="4" key="2">
    <citation type="submission" date="2024-04" db="EMBL/GenBank/DDBJ databases">
        <authorList>
            <person name="Chen Y."/>
            <person name="Shah S."/>
            <person name="Dougan E. K."/>
            <person name="Thang M."/>
            <person name="Chan C."/>
        </authorList>
    </citation>
    <scope>NUCLEOTIDE SEQUENCE [LARGE SCALE GENOMIC DNA]</scope>
</reference>
<feature type="coiled-coil region" evidence="1">
    <location>
        <begin position="425"/>
        <end position="452"/>
    </location>
</feature>
<evidence type="ECO:0000256" key="1">
    <source>
        <dbReference type="SAM" id="Coils"/>
    </source>
</evidence>
<dbReference type="AlphaFoldDB" id="A0A9P1GC74"/>
<organism evidence="3">
    <name type="scientific">Cladocopium goreaui</name>
    <dbReference type="NCBI Taxonomy" id="2562237"/>
    <lineage>
        <taxon>Eukaryota</taxon>
        <taxon>Sar</taxon>
        <taxon>Alveolata</taxon>
        <taxon>Dinophyceae</taxon>
        <taxon>Suessiales</taxon>
        <taxon>Symbiodiniaceae</taxon>
        <taxon>Cladocopium</taxon>
    </lineage>
</organism>
<protein>
    <submittedName>
        <fullName evidence="5">Uncharacterized protein R132</fullName>
    </submittedName>
</protein>
<name>A0A9P1GC74_9DINO</name>
<evidence type="ECO:0000313" key="5">
    <source>
        <dbReference type="EMBL" id="CAL4795317.1"/>
    </source>
</evidence>
<keyword evidence="2" id="KW-0732">Signal</keyword>
<sequence length="558" mass="62387">MRALKALAWAILQLTEALQPLPSLQEDFFDLLLSQYPFPLPSWNLDRVAGRLSPACKSVQDLLALAIASSQLHSFNVRSDGSYDLSLPAFDQQLPGEEVQLLLQTCEGLAVHYANLASKLLFLQLLCPAGPTGPAGAGTCMDDGDHDPLGREGSFCQGVGLPREEPFEAGLGISEVHFRATARMERLLSTFCHRVGNNWGDLQMLADRAAEEVRSFLDHAFQSLSVMQGLPAIPPLDEFLLSAGAPVFYHAPIAGERWHVLQHILSTFSSADRARGLRVAEVGVEKGMTITYLMKHEKAIAEYVAVDPWHIPGKSEESNAILAAYHENLQAWSREEEAFQRHGQSAVRIIRKASEEAAGLVETDYFDLVFIDADHTFEAARRDIQVWRRRVRPNGGVMAGHDFSLFHPAVSLAVVVECSATSSDAERLRHQIEETTRRCQRMLMERDDAREQLLVRQREATPARHLNRSLSASFLDSPYKMSIQDARELDAEALDLRQRCRDLERLCSRRTLWMHSLLERGQEVGAFSILRILCLWPLETRMLPRPRLVSGGGKPESA</sequence>
<dbReference type="Pfam" id="PF13578">
    <property type="entry name" value="Methyltransf_24"/>
    <property type="match status" value="1"/>
</dbReference>
<dbReference type="Proteomes" id="UP001152797">
    <property type="component" value="Unassembled WGS sequence"/>
</dbReference>
<feature type="chain" id="PRO_5043272694" evidence="2">
    <location>
        <begin position="18"/>
        <end position="558"/>
    </location>
</feature>
<comment type="caution">
    <text evidence="3">The sequence shown here is derived from an EMBL/GenBank/DDBJ whole genome shotgun (WGS) entry which is preliminary data.</text>
</comment>
<evidence type="ECO:0000313" key="6">
    <source>
        <dbReference type="Proteomes" id="UP001152797"/>
    </source>
</evidence>
<dbReference type="EMBL" id="CAMXCT030004178">
    <property type="protein sequence ID" value="CAL4795317.1"/>
    <property type="molecule type" value="Genomic_DNA"/>
</dbReference>
<dbReference type="EMBL" id="CAMXCT020004178">
    <property type="protein sequence ID" value="CAL1161380.1"/>
    <property type="molecule type" value="Genomic_DNA"/>
</dbReference>
<evidence type="ECO:0000313" key="4">
    <source>
        <dbReference type="EMBL" id="CAL1161380.1"/>
    </source>
</evidence>
<dbReference type="OrthoDB" id="435977at2759"/>
<accession>A0A9P1GC74</accession>
<reference evidence="3" key="1">
    <citation type="submission" date="2022-10" db="EMBL/GenBank/DDBJ databases">
        <authorList>
            <person name="Chen Y."/>
            <person name="Dougan E. K."/>
            <person name="Chan C."/>
            <person name="Rhodes N."/>
            <person name="Thang M."/>
        </authorList>
    </citation>
    <scope>NUCLEOTIDE SEQUENCE</scope>
</reference>
<dbReference type="SUPFAM" id="SSF53335">
    <property type="entry name" value="S-adenosyl-L-methionine-dependent methyltransferases"/>
    <property type="match status" value="1"/>
</dbReference>
<keyword evidence="6" id="KW-1185">Reference proteome</keyword>
<dbReference type="Gene3D" id="3.40.50.150">
    <property type="entry name" value="Vaccinia Virus protein VP39"/>
    <property type="match status" value="1"/>
</dbReference>
<feature type="signal peptide" evidence="2">
    <location>
        <begin position="1"/>
        <end position="17"/>
    </location>
</feature>
<dbReference type="EMBL" id="CAMXCT010004178">
    <property type="protein sequence ID" value="CAI4008005.1"/>
    <property type="molecule type" value="Genomic_DNA"/>
</dbReference>